<accession>W2SNU1</accession>
<evidence type="ECO:0000313" key="2">
    <source>
        <dbReference type="Proteomes" id="UP000053676"/>
    </source>
</evidence>
<proteinExistence type="predicted"/>
<name>W2SNU1_NECAM</name>
<dbReference type="Proteomes" id="UP000053676">
    <property type="component" value="Unassembled WGS sequence"/>
</dbReference>
<dbReference type="KEGG" id="nai:NECAME_14704"/>
<dbReference type="OrthoDB" id="5875212at2759"/>
<evidence type="ECO:0000313" key="1">
    <source>
        <dbReference type="EMBL" id="ETN70541.1"/>
    </source>
</evidence>
<protein>
    <submittedName>
        <fullName evidence="1">Uncharacterized protein</fullName>
    </submittedName>
</protein>
<gene>
    <name evidence="1" type="ORF">NECAME_14704</name>
</gene>
<dbReference type="CTD" id="25354731"/>
<dbReference type="InterPro" id="IPR008042">
    <property type="entry name" value="Retrotrans_Pao"/>
</dbReference>
<sequence length="153" mass="17651">MVSSLKKEDTKISRKITSLWRDKFDWKTVLPPDRTLEWQRICESMNGFKKLIPRFLSMKYQQTSLITFANASKGTIAACVYLHSEKFTNLLLAKEKLPSLKHDVTTPKIELNAMTLAMRITNAVLARNRLKEISKNVTRIEAGGTQTRQPRQR</sequence>
<organism evidence="1 2">
    <name type="scientific">Necator americanus</name>
    <name type="common">Human hookworm</name>
    <dbReference type="NCBI Taxonomy" id="51031"/>
    <lineage>
        <taxon>Eukaryota</taxon>
        <taxon>Metazoa</taxon>
        <taxon>Ecdysozoa</taxon>
        <taxon>Nematoda</taxon>
        <taxon>Chromadorea</taxon>
        <taxon>Rhabditida</taxon>
        <taxon>Rhabditina</taxon>
        <taxon>Rhabditomorpha</taxon>
        <taxon>Strongyloidea</taxon>
        <taxon>Ancylostomatidae</taxon>
        <taxon>Bunostominae</taxon>
        <taxon>Necator</taxon>
    </lineage>
</organism>
<dbReference type="OMA" id="WITIASD"/>
<dbReference type="Pfam" id="PF05380">
    <property type="entry name" value="Peptidase_A17"/>
    <property type="match status" value="1"/>
</dbReference>
<reference evidence="2" key="1">
    <citation type="journal article" date="2014" name="Nat. Genet.">
        <title>Genome of the human hookworm Necator americanus.</title>
        <authorList>
            <person name="Tang Y.T."/>
            <person name="Gao X."/>
            <person name="Rosa B.A."/>
            <person name="Abubucker S."/>
            <person name="Hallsworth-Pepin K."/>
            <person name="Martin J."/>
            <person name="Tyagi R."/>
            <person name="Heizer E."/>
            <person name="Zhang X."/>
            <person name="Bhonagiri-Palsikar V."/>
            <person name="Minx P."/>
            <person name="Warren W.C."/>
            <person name="Wang Q."/>
            <person name="Zhan B."/>
            <person name="Hotez P.J."/>
            <person name="Sternberg P.W."/>
            <person name="Dougall A."/>
            <person name="Gaze S.T."/>
            <person name="Mulvenna J."/>
            <person name="Sotillo J."/>
            <person name="Ranganathan S."/>
            <person name="Rabelo E.M."/>
            <person name="Wilson R.K."/>
            <person name="Felgner P.L."/>
            <person name="Bethony J."/>
            <person name="Hawdon J.M."/>
            <person name="Gasser R.B."/>
            <person name="Loukas A."/>
            <person name="Mitreva M."/>
        </authorList>
    </citation>
    <scope>NUCLEOTIDE SEQUENCE [LARGE SCALE GENOMIC DNA]</scope>
</reference>
<dbReference type="EMBL" id="KI668936">
    <property type="protein sequence ID" value="ETN70541.1"/>
    <property type="molecule type" value="Genomic_DNA"/>
</dbReference>
<dbReference type="AlphaFoldDB" id="W2SNU1"/>
<keyword evidence="2" id="KW-1185">Reference proteome</keyword>
<dbReference type="GeneID" id="25354731"/>